<gene>
    <name evidence="11" type="ORF">F8388_002989</name>
    <name evidence="12" type="ORF">G4B88_013614</name>
</gene>
<evidence type="ECO:0000256" key="7">
    <source>
        <dbReference type="ARBA" id="ARBA00033744"/>
    </source>
</evidence>
<evidence type="ECO:0000259" key="9">
    <source>
        <dbReference type="Pfam" id="PF01397"/>
    </source>
</evidence>
<dbReference type="AlphaFoldDB" id="A0A7J6H4A1"/>
<dbReference type="GO" id="GO:0010333">
    <property type="term" value="F:terpene synthase activity"/>
    <property type="evidence" value="ECO:0007669"/>
    <property type="project" value="InterPro"/>
</dbReference>
<reference evidence="13 14" key="1">
    <citation type="journal article" date="2020" name="bioRxiv">
        <title>Sequence and annotation of 42 cannabis genomes reveals extensive copy number variation in cannabinoid synthesis and pathogen resistance genes.</title>
        <authorList>
            <person name="Mckernan K.J."/>
            <person name="Helbert Y."/>
            <person name="Kane L.T."/>
            <person name="Ebling H."/>
            <person name="Zhang L."/>
            <person name="Liu B."/>
            <person name="Eaton Z."/>
            <person name="Mclaughlin S."/>
            <person name="Kingan S."/>
            <person name="Baybayan P."/>
            <person name="Concepcion G."/>
            <person name="Jordan M."/>
            <person name="Riva A."/>
            <person name="Barbazuk W."/>
            <person name="Harkins T."/>
        </authorList>
    </citation>
    <scope>NUCLEOTIDE SEQUENCE [LARGE SCALE GENOMIC DNA]</scope>
    <source>
        <strain evidence="13 14">cv. Jamaican Lion 4</strain>
        <strain evidence="12">Father</strain>
        <strain evidence="11">Mother</strain>
        <tissue evidence="11">Leaf</tissue>
    </source>
</reference>
<dbReference type="Proteomes" id="UP000525078">
    <property type="component" value="Unassembled WGS sequence"/>
</dbReference>
<name>A0A7J6H4A1_CANSA</name>
<sequence>MAALVSSNIHANSSSQKNGSTGSDTIRRSANFHPSIWGDHFLKYTHQSLEVDDNTKQEVEKLKEEVRGMLTAAPSINSSQKLQLIDTIQRLGVAYHFESEISDILGKMKKINPHTELDNSTLHTVSLWFRLLRQQGYNISSDIFEKFTNKKGKLDDSVSSDVEGMLSLYEASHMRIHGEPILEEAVVFTTTHLVEASKEKSQLTMSSLFLAAQVNHALRQPILKGLPRVEIQRFISLYHHDPNHSHLLLRFAKLDFNVLQKLHQKELHEISKWWKDLDFASKLPFARDRLVEGYIWPVGVYFEPKYSAARVILTKVIGVTTMIDDIYDVYGTLEELELFTDAIEKWDISCSDQLPDYMKYCYEALLKLYDEIEEELAMQGRTYRMAYAKETEYMEVALVSSTYYMLTATSFLGMGEEVSAEVFHWLMNSPKIVTASAVVCRLMDDVVSHKFEQDRGHVDSSVECYMKQYNVREEEACKELKKQVLDAWKEMNEECMEPRDVPMSVLMRVVNLGRVIDAVYKDGDGYTHAGGIMKTFVKSLFIQTLPL</sequence>
<dbReference type="InterPro" id="IPR036965">
    <property type="entry name" value="Terpene_synth_N_sf"/>
</dbReference>
<evidence type="ECO:0000256" key="2">
    <source>
        <dbReference type="ARBA" id="ARBA00001946"/>
    </source>
</evidence>
<evidence type="ECO:0000313" key="12">
    <source>
        <dbReference type="EMBL" id="KAF4398525.1"/>
    </source>
</evidence>
<dbReference type="GO" id="GO:0000287">
    <property type="term" value="F:magnesium ion binding"/>
    <property type="evidence" value="ECO:0007669"/>
    <property type="project" value="InterPro"/>
</dbReference>
<evidence type="ECO:0008006" key="15">
    <source>
        <dbReference type="Google" id="ProtNLM"/>
    </source>
</evidence>
<feature type="domain" description="Terpene synthase N-terminal" evidence="9">
    <location>
        <begin position="36"/>
        <end position="218"/>
    </location>
</feature>
<dbReference type="SUPFAM" id="SSF48239">
    <property type="entry name" value="Terpenoid cyclases/Protein prenyltransferases"/>
    <property type="match status" value="1"/>
</dbReference>
<protein>
    <recommendedName>
        <fullName evidence="15">(-)-germacrene D synthase-like</fullName>
    </recommendedName>
</protein>
<evidence type="ECO:0000256" key="6">
    <source>
        <dbReference type="ARBA" id="ARBA00023239"/>
    </source>
</evidence>
<feature type="domain" description="Terpene synthase metal-binding" evidence="10">
    <location>
        <begin position="275"/>
        <end position="390"/>
    </location>
</feature>
<dbReference type="Gene3D" id="1.50.10.130">
    <property type="entry name" value="Terpene synthase, N-terminal domain"/>
    <property type="match status" value="1"/>
</dbReference>
<dbReference type="InterPro" id="IPR008930">
    <property type="entry name" value="Terpenoid_cyclase/PrenylTrfase"/>
</dbReference>
<dbReference type="InterPro" id="IPR044814">
    <property type="entry name" value="Terpene_cyclase_plant_C1"/>
</dbReference>
<evidence type="ECO:0000256" key="8">
    <source>
        <dbReference type="SAM" id="MobiDB-lite"/>
    </source>
</evidence>
<evidence type="ECO:0000256" key="4">
    <source>
        <dbReference type="ARBA" id="ARBA00022723"/>
    </source>
</evidence>
<comment type="caution">
    <text evidence="11">The sequence shown here is derived from an EMBL/GenBank/DDBJ whole genome shotgun (WGS) entry which is preliminary data.</text>
</comment>
<dbReference type="InterPro" id="IPR008949">
    <property type="entry name" value="Isoprenoid_synthase_dom_sf"/>
</dbReference>
<feature type="compositionally biased region" description="Polar residues" evidence="8">
    <location>
        <begin position="1"/>
        <end position="24"/>
    </location>
</feature>
<dbReference type="InterPro" id="IPR001906">
    <property type="entry name" value="Terpene_synth_N"/>
</dbReference>
<evidence type="ECO:0000256" key="1">
    <source>
        <dbReference type="ARBA" id="ARBA00001936"/>
    </source>
</evidence>
<dbReference type="GO" id="GO:0016102">
    <property type="term" value="P:diterpenoid biosynthetic process"/>
    <property type="evidence" value="ECO:0007669"/>
    <property type="project" value="InterPro"/>
</dbReference>
<evidence type="ECO:0000256" key="3">
    <source>
        <dbReference type="ARBA" id="ARBA00004721"/>
    </source>
</evidence>
<feature type="region of interest" description="Disordered" evidence="8">
    <location>
        <begin position="1"/>
        <end position="26"/>
    </location>
</feature>
<dbReference type="InterPro" id="IPR005630">
    <property type="entry name" value="Terpene_synthase_metal-bd"/>
</dbReference>
<dbReference type="Gene3D" id="1.10.600.10">
    <property type="entry name" value="Farnesyl Diphosphate Synthase"/>
    <property type="match status" value="2"/>
</dbReference>
<comment type="cofactor">
    <cofactor evidence="2">
        <name>Mg(2+)</name>
        <dbReference type="ChEBI" id="CHEBI:18420"/>
    </cofactor>
</comment>
<dbReference type="PANTHER" id="PTHR31225:SF221">
    <property type="entry name" value="(-)-GERMACRENE D SYNTHASE"/>
    <property type="match status" value="1"/>
</dbReference>
<dbReference type="Proteomes" id="UP000583929">
    <property type="component" value="Unassembled WGS sequence"/>
</dbReference>
<keyword evidence="4" id="KW-0479">Metal-binding</keyword>
<dbReference type="FunFam" id="1.50.10.130:FF:000001">
    <property type="entry name" value="Isoprene synthase, chloroplastic"/>
    <property type="match status" value="1"/>
</dbReference>
<evidence type="ECO:0000313" key="13">
    <source>
        <dbReference type="Proteomes" id="UP000525078"/>
    </source>
</evidence>
<evidence type="ECO:0000259" key="10">
    <source>
        <dbReference type="Pfam" id="PF03936"/>
    </source>
</evidence>
<dbReference type="SUPFAM" id="SSF48576">
    <property type="entry name" value="Terpenoid synthases"/>
    <property type="match status" value="1"/>
</dbReference>
<dbReference type="InterPro" id="IPR050148">
    <property type="entry name" value="Terpene_synthase-like"/>
</dbReference>
<evidence type="ECO:0000256" key="5">
    <source>
        <dbReference type="ARBA" id="ARBA00022842"/>
    </source>
</evidence>
<comment type="pathway">
    <text evidence="3">Secondary metabolite biosynthesis; terpenoid biosynthesis.</text>
</comment>
<evidence type="ECO:0000313" key="11">
    <source>
        <dbReference type="EMBL" id="KAF4390047.1"/>
    </source>
</evidence>
<keyword evidence="5" id="KW-0460">Magnesium</keyword>
<dbReference type="CDD" id="cd00684">
    <property type="entry name" value="Terpene_cyclase_plant_C1"/>
    <property type="match status" value="1"/>
</dbReference>
<keyword evidence="6" id="KW-0456">Lyase</keyword>
<dbReference type="Pfam" id="PF01397">
    <property type="entry name" value="Terpene_synth"/>
    <property type="match status" value="1"/>
</dbReference>
<accession>A0A7J6H4A1</accession>
<dbReference type="EMBL" id="JAATIQ010000025">
    <property type="protein sequence ID" value="KAF4398525.1"/>
    <property type="molecule type" value="Genomic_DNA"/>
</dbReference>
<feature type="domain" description="Terpene synthase metal-binding" evidence="10">
    <location>
        <begin position="392"/>
        <end position="490"/>
    </location>
</feature>
<organism evidence="11 13">
    <name type="scientific">Cannabis sativa</name>
    <name type="common">Hemp</name>
    <name type="synonym">Marijuana</name>
    <dbReference type="NCBI Taxonomy" id="3483"/>
    <lineage>
        <taxon>Eukaryota</taxon>
        <taxon>Viridiplantae</taxon>
        <taxon>Streptophyta</taxon>
        <taxon>Embryophyta</taxon>
        <taxon>Tracheophyta</taxon>
        <taxon>Spermatophyta</taxon>
        <taxon>Magnoliopsida</taxon>
        <taxon>eudicotyledons</taxon>
        <taxon>Gunneridae</taxon>
        <taxon>Pentapetalae</taxon>
        <taxon>rosids</taxon>
        <taxon>fabids</taxon>
        <taxon>Rosales</taxon>
        <taxon>Cannabaceae</taxon>
        <taxon>Cannabis</taxon>
    </lineage>
</organism>
<keyword evidence="14" id="KW-1185">Reference proteome</keyword>
<dbReference type="PANTHER" id="PTHR31225">
    <property type="entry name" value="OS04G0344100 PROTEIN-RELATED"/>
    <property type="match status" value="1"/>
</dbReference>
<dbReference type="EMBL" id="JAATIP010000030">
    <property type="protein sequence ID" value="KAF4390047.1"/>
    <property type="molecule type" value="Genomic_DNA"/>
</dbReference>
<proteinExistence type="inferred from homology"/>
<dbReference type="Pfam" id="PF03936">
    <property type="entry name" value="Terpene_synth_C"/>
    <property type="match status" value="2"/>
</dbReference>
<evidence type="ECO:0000313" key="14">
    <source>
        <dbReference type="Proteomes" id="UP000583929"/>
    </source>
</evidence>
<comment type="cofactor">
    <cofactor evidence="1">
        <name>Mn(2+)</name>
        <dbReference type="ChEBI" id="CHEBI:29035"/>
    </cofactor>
</comment>
<comment type="similarity">
    <text evidence="7">Belongs to the terpene synthase family. Tpsb subfamily.</text>
</comment>